<feature type="region of interest" description="Disordered" evidence="3">
    <location>
        <begin position="295"/>
        <end position="343"/>
    </location>
</feature>
<dbReference type="InterPro" id="IPR006910">
    <property type="entry name" value="Rad21_Rec8_N"/>
</dbReference>
<sequence length="714" mass="77489">MFYSHEILTSQAYGVATVWLVSTIGLRSTTRKISRKAIQDVNVQKACETILQPEAPIALRLQGSLLYGLSRVYSQQCHYVLSDAERVQSHMRAFYNALGGSENALDPQAGKSKRRELILEDDPEFDLNPDLPAFHFDDGGNLVVPQISQASRKTSSQFSPLDRDGSLSSSNRSMLRGFDLSQSPFGGAVLPGPPRAGTMTPAKENDELMPFGDEERELQALDDWGFEIDADGNIIPAMEEPQLPRLPQQQDEEGAGIVPQDEFLPFGEEGDVVMGGTRNVFHSDPPLPVQQRIEENREQDPEWRPAQHEREAVTENEADASRAAPVQRRRRRPVLAPDDQTKITRHELKAWSTNYLANAEKSQPRHAITAADARKNAYNLVFGRGIAGIGSPTGVPGLPHPLASHFSGPGLHAQLLGIIITDPGGDDIDAPHGRRRSALEALDPEEDDDIRRVRPRLSQDDEDQPLPDDGDLPPIELGRRAGSALPDIPSDVPWNRPSSQIPSSSVKAAGSRPPSRQVSASPLHGRGSLLIPGPEIERFSDDAAAQFPGSDGFDPLIHSALGGSGSAGDLALAQAAIPQAANTQHAAATTSQEMHTALDREGRNFLDYVATVARDKGAPTSPSSRTNNNKNDNKNNNTNTNTKQWTVRFEALFEGEDCKKAVVAQAFYHVLSLATKNVLKVRQEGQGGQVPYGRIYLGVDVVDGSLGGGDGDGW</sequence>
<dbReference type="GO" id="GO:0005634">
    <property type="term" value="C:nucleus"/>
    <property type="evidence" value="ECO:0007669"/>
    <property type="project" value="UniProtKB-SubCell"/>
</dbReference>
<evidence type="ECO:0000259" key="4">
    <source>
        <dbReference type="Pfam" id="PF04824"/>
    </source>
</evidence>
<feature type="compositionally biased region" description="Acidic residues" evidence="3">
    <location>
        <begin position="460"/>
        <end position="471"/>
    </location>
</feature>
<evidence type="ECO:0000256" key="3">
    <source>
        <dbReference type="SAM" id="MobiDB-lite"/>
    </source>
</evidence>
<dbReference type="CDD" id="cd21789">
    <property type="entry name" value="Rad21_Rec8_M_SpRec8p-like"/>
    <property type="match status" value="1"/>
</dbReference>
<reference evidence="6" key="1">
    <citation type="journal article" date="2023" name="Mol. Phylogenet. Evol.">
        <title>Genome-scale phylogeny and comparative genomics of the fungal order Sordariales.</title>
        <authorList>
            <person name="Hensen N."/>
            <person name="Bonometti L."/>
            <person name="Westerberg I."/>
            <person name="Brannstrom I.O."/>
            <person name="Guillou S."/>
            <person name="Cros-Aarteil S."/>
            <person name="Calhoun S."/>
            <person name="Haridas S."/>
            <person name="Kuo A."/>
            <person name="Mondo S."/>
            <person name="Pangilinan J."/>
            <person name="Riley R."/>
            <person name="LaButti K."/>
            <person name="Andreopoulos B."/>
            <person name="Lipzen A."/>
            <person name="Chen C."/>
            <person name="Yan M."/>
            <person name="Daum C."/>
            <person name="Ng V."/>
            <person name="Clum A."/>
            <person name="Steindorff A."/>
            <person name="Ohm R.A."/>
            <person name="Martin F."/>
            <person name="Silar P."/>
            <person name="Natvig D.O."/>
            <person name="Lalanne C."/>
            <person name="Gautier V."/>
            <person name="Ament-Velasquez S.L."/>
            <person name="Kruys A."/>
            <person name="Hutchinson M.I."/>
            <person name="Powell A.J."/>
            <person name="Barry K."/>
            <person name="Miller A.N."/>
            <person name="Grigoriev I.V."/>
            <person name="Debuchy R."/>
            <person name="Gladieux P."/>
            <person name="Hiltunen Thoren M."/>
            <person name="Johannesson H."/>
        </authorList>
    </citation>
    <scope>NUCLEOTIDE SEQUENCE</scope>
    <source>
        <strain evidence="6">CBS 141.50</strain>
    </source>
</reference>
<organism evidence="6 7">
    <name type="scientific">Dichotomopilus funicola</name>
    <dbReference type="NCBI Taxonomy" id="1934379"/>
    <lineage>
        <taxon>Eukaryota</taxon>
        <taxon>Fungi</taxon>
        <taxon>Dikarya</taxon>
        <taxon>Ascomycota</taxon>
        <taxon>Pezizomycotina</taxon>
        <taxon>Sordariomycetes</taxon>
        <taxon>Sordariomycetidae</taxon>
        <taxon>Sordariales</taxon>
        <taxon>Chaetomiaceae</taxon>
        <taxon>Dichotomopilus</taxon>
    </lineage>
</organism>
<comment type="subcellular location">
    <subcellularLocation>
        <location evidence="1">Nucleus</location>
    </subcellularLocation>
</comment>
<feature type="compositionally biased region" description="Low complexity" evidence="3">
    <location>
        <begin position="626"/>
        <end position="641"/>
    </location>
</feature>
<keyword evidence="7" id="KW-1185">Reference proteome</keyword>
<feature type="domain" description="Rad21/Rec8-like protein C-terminal eukaryotic" evidence="4">
    <location>
        <begin position="656"/>
        <end position="696"/>
    </location>
</feature>
<feature type="region of interest" description="Disordered" evidence="3">
    <location>
        <begin position="614"/>
        <end position="641"/>
    </location>
</feature>
<dbReference type="InterPro" id="IPR006909">
    <property type="entry name" value="Rad21/Rec8_C_eu"/>
</dbReference>
<dbReference type="AlphaFoldDB" id="A0AAN6UXC5"/>
<dbReference type="GO" id="GO:0030892">
    <property type="term" value="C:mitotic cohesin complex"/>
    <property type="evidence" value="ECO:0007669"/>
    <property type="project" value="TreeGrafter"/>
</dbReference>
<dbReference type="Proteomes" id="UP001302676">
    <property type="component" value="Unassembled WGS sequence"/>
</dbReference>
<evidence type="ECO:0000313" key="6">
    <source>
        <dbReference type="EMBL" id="KAK4140235.1"/>
    </source>
</evidence>
<feature type="compositionally biased region" description="Polar residues" evidence="3">
    <location>
        <begin position="149"/>
        <end position="159"/>
    </location>
</feature>
<feature type="region of interest" description="Disordered" evidence="3">
    <location>
        <begin position="425"/>
        <end position="533"/>
    </location>
</feature>
<dbReference type="InterPro" id="IPR039781">
    <property type="entry name" value="Rad21/Rec8-like"/>
</dbReference>
<feature type="region of interest" description="Disordered" evidence="3">
    <location>
        <begin position="149"/>
        <end position="207"/>
    </location>
</feature>
<keyword evidence="2" id="KW-0539">Nucleus</keyword>
<protein>
    <submittedName>
        <fullName evidence="6">Uncharacterized protein</fullName>
    </submittedName>
</protein>
<dbReference type="GO" id="GO:0007064">
    <property type="term" value="P:mitotic sister chromatid cohesion"/>
    <property type="evidence" value="ECO:0007669"/>
    <property type="project" value="TreeGrafter"/>
</dbReference>
<dbReference type="PANTHER" id="PTHR12585:SF70">
    <property type="entry name" value="RAD21_REC8 N TERMINAL DOMAIN PROTEIN (AFU_ORTHOLOGUE AFUA_6G02900)"/>
    <property type="match status" value="1"/>
</dbReference>
<evidence type="ECO:0000256" key="1">
    <source>
        <dbReference type="ARBA" id="ARBA00004123"/>
    </source>
</evidence>
<evidence type="ECO:0000313" key="7">
    <source>
        <dbReference type="Proteomes" id="UP001302676"/>
    </source>
</evidence>
<dbReference type="EMBL" id="MU853637">
    <property type="protein sequence ID" value="KAK4140235.1"/>
    <property type="molecule type" value="Genomic_DNA"/>
</dbReference>
<name>A0AAN6UXC5_9PEZI</name>
<proteinExistence type="predicted"/>
<comment type="caution">
    <text evidence="6">The sequence shown here is derived from an EMBL/GenBank/DDBJ whole genome shotgun (WGS) entry which is preliminary data.</text>
</comment>
<dbReference type="PANTHER" id="PTHR12585">
    <property type="entry name" value="SCC1 / RAD21 FAMILY MEMBER"/>
    <property type="match status" value="1"/>
</dbReference>
<evidence type="ECO:0000259" key="5">
    <source>
        <dbReference type="Pfam" id="PF04825"/>
    </source>
</evidence>
<feature type="compositionally biased region" description="Polar residues" evidence="3">
    <location>
        <begin position="496"/>
        <end position="506"/>
    </location>
</feature>
<feature type="domain" description="Rad21/Rec8-like protein N-terminal" evidence="5">
    <location>
        <begin position="1"/>
        <end position="112"/>
    </location>
</feature>
<dbReference type="Pfam" id="PF04824">
    <property type="entry name" value="Rad21_Rec8"/>
    <property type="match status" value="1"/>
</dbReference>
<dbReference type="GeneID" id="87818650"/>
<accession>A0AAN6UXC5</accession>
<feature type="compositionally biased region" description="Basic and acidic residues" evidence="3">
    <location>
        <begin position="295"/>
        <end position="313"/>
    </location>
</feature>
<reference evidence="6" key="2">
    <citation type="submission" date="2023-05" db="EMBL/GenBank/DDBJ databases">
        <authorList>
            <consortium name="Lawrence Berkeley National Laboratory"/>
            <person name="Steindorff A."/>
            <person name="Hensen N."/>
            <person name="Bonometti L."/>
            <person name="Westerberg I."/>
            <person name="Brannstrom I.O."/>
            <person name="Guillou S."/>
            <person name="Cros-Aarteil S."/>
            <person name="Calhoun S."/>
            <person name="Haridas S."/>
            <person name="Kuo A."/>
            <person name="Mondo S."/>
            <person name="Pangilinan J."/>
            <person name="Riley R."/>
            <person name="Labutti K."/>
            <person name="Andreopoulos B."/>
            <person name="Lipzen A."/>
            <person name="Chen C."/>
            <person name="Yanf M."/>
            <person name="Daum C."/>
            <person name="Ng V."/>
            <person name="Clum A."/>
            <person name="Ohm R."/>
            <person name="Martin F."/>
            <person name="Silar P."/>
            <person name="Natvig D."/>
            <person name="Lalanne C."/>
            <person name="Gautier V."/>
            <person name="Ament-Velasquez S.L."/>
            <person name="Kruys A."/>
            <person name="Hutchinson M.I."/>
            <person name="Powell A.J."/>
            <person name="Barry K."/>
            <person name="Miller A.N."/>
            <person name="Grigoriev I.V."/>
            <person name="Debuchy R."/>
            <person name="Gladieux P."/>
            <person name="Thoren M.H."/>
            <person name="Johannesson H."/>
        </authorList>
    </citation>
    <scope>NUCLEOTIDE SEQUENCE</scope>
    <source>
        <strain evidence="6">CBS 141.50</strain>
    </source>
</reference>
<gene>
    <name evidence="6" type="ORF">C8A04DRAFT_32281</name>
</gene>
<dbReference type="GO" id="GO:0003682">
    <property type="term" value="F:chromatin binding"/>
    <property type="evidence" value="ECO:0007669"/>
    <property type="project" value="TreeGrafter"/>
</dbReference>
<dbReference type="Pfam" id="PF04825">
    <property type="entry name" value="Rad21_Rec8_N"/>
    <property type="match status" value="1"/>
</dbReference>
<dbReference type="RefSeq" id="XP_062633606.1">
    <property type="nucleotide sequence ID" value="XM_062782037.1"/>
</dbReference>
<evidence type="ECO:0000256" key="2">
    <source>
        <dbReference type="ARBA" id="ARBA00023242"/>
    </source>
</evidence>